<sequence>MVMVVVLFLCCNTLSLIVNLIETFFEPDPLLLNLLSDASNFLVVFNSSVNCVIYLIFNKEYREVFIKYFAKCFSCFGYYIDKNNNGIKNGNINLLNQNNSKFGKFCN</sequence>
<name>A0ACB0Z254_MELEN</name>
<comment type="caution">
    <text evidence="1">The sequence shown here is derived from an EMBL/GenBank/DDBJ whole genome shotgun (WGS) entry which is preliminary data.</text>
</comment>
<protein>
    <submittedName>
        <fullName evidence="1">Uncharacterized protein</fullName>
    </submittedName>
</protein>
<evidence type="ECO:0000313" key="1">
    <source>
        <dbReference type="EMBL" id="CAK5072913.1"/>
    </source>
</evidence>
<dbReference type="EMBL" id="CAVMJV010000023">
    <property type="protein sequence ID" value="CAK5072913.1"/>
    <property type="molecule type" value="Genomic_DNA"/>
</dbReference>
<reference evidence="1" key="1">
    <citation type="submission" date="2023-11" db="EMBL/GenBank/DDBJ databases">
        <authorList>
            <person name="Poullet M."/>
        </authorList>
    </citation>
    <scope>NUCLEOTIDE SEQUENCE</scope>
    <source>
        <strain evidence="1">E1834</strain>
    </source>
</reference>
<proteinExistence type="predicted"/>
<evidence type="ECO:0000313" key="2">
    <source>
        <dbReference type="Proteomes" id="UP001497535"/>
    </source>
</evidence>
<accession>A0ACB0Z254</accession>
<gene>
    <name evidence="1" type="ORF">MENTE1834_LOCUS19551</name>
</gene>
<keyword evidence="2" id="KW-1185">Reference proteome</keyword>
<organism evidence="1 2">
    <name type="scientific">Meloidogyne enterolobii</name>
    <name type="common">Root-knot nematode worm</name>
    <name type="synonym">Meloidogyne mayaguensis</name>
    <dbReference type="NCBI Taxonomy" id="390850"/>
    <lineage>
        <taxon>Eukaryota</taxon>
        <taxon>Metazoa</taxon>
        <taxon>Ecdysozoa</taxon>
        <taxon>Nematoda</taxon>
        <taxon>Chromadorea</taxon>
        <taxon>Rhabditida</taxon>
        <taxon>Tylenchina</taxon>
        <taxon>Tylenchomorpha</taxon>
        <taxon>Tylenchoidea</taxon>
        <taxon>Meloidogynidae</taxon>
        <taxon>Meloidogyninae</taxon>
        <taxon>Meloidogyne</taxon>
    </lineage>
</organism>
<dbReference type="Proteomes" id="UP001497535">
    <property type="component" value="Unassembled WGS sequence"/>
</dbReference>